<protein>
    <submittedName>
        <fullName evidence="2">Uv radiation resistance-associated protein</fullName>
    </submittedName>
</protein>
<dbReference type="EMBL" id="JAPDFW010000055">
    <property type="protein sequence ID" value="KAJ5078082.1"/>
    <property type="molecule type" value="Genomic_DNA"/>
</dbReference>
<dbReference type="InterPro" id="IPR038274">
    <property type="entry name" value="Atg6/Beclin_C_sf"/>
</dbReference>
<evidence type="ECO:0000313" key="2">
    <source>
        <dbReference type="EMBL" id="KAJ5078082.1"/>
    </source>
</evidence>
<proteinExistence type="predicted"/>
<keyword evidence="3" id="KW-1185">Reference proteome</keyword>
<accession>A0A9Q0LSB6</accession>
<dbReference type="GO" id="GO:0000323">
    <property type="term" value="C:lytic vacuole"/>
    <property type="evidence" value="ECO:0007669"/>
    <property type="project" value="TreeGrafter"/>
</dbReference>
<dbReference type="GO" id="GO:0035493">
    <property type="term" value="P:SNARE complex assembly"/>
    <property type="evidence" value="ECO:0007669"/>
    <property type="project" value="TreeGrafter"/>
</dbReference>
<evidence type="ECO:0000313" key="3">
    <source>
        <dbReference type="Proteomes" id="UP001149090"/>
    </source>
</evidence>
<dbReference type="GO" id="GO:0000149">
    <property type="term" value="F:SNARE binding"/>
    <property type="evidence" value="ECO:0007669"/>
    <property type="project" value="TreeGrafter"/>
</dbReference>
<evidence type="ECO:0000256" key="1">
    <source>
        <dbReference type="ARBA" id="ARBA00023054"/>
    </source>
</evidence>
<name>A0A9Q0LSB6_ANAIG</name>
<dbReference type="Proteomes" id="UP001149090">
    <property type="component" value="Unassembled WGS sequence"/>
</dbReference>
<sequence length="455" mass="53477">MFFPHSFSFLHKIIARNIQLETNQFKNPTLIYYIIKDPKNQEIVYKSEKLFLTENPSWLPLENTPKIEKDLYEIKFEIYAEKECIFEQKVKLNYLHFLCNKFSEFQVEFPRNTLIFQFQDGFYVLSKNAHEILEKSSPISQKLKANEKSQIESRIPQITKYLQTYHSFSLLKKETRSLKQELGNKISETNEFSDQFNTLTEKLLKIRKSKSIYIFKKKKYLEEKKKIMERKDKIQPRAEKLFENISNLKRGRENLFHEKEELNQINSERVTIISSIVARKEYILQDLRSIFPIKEISGQVGLSIAGVKLPNSSYESYDEEMVSTGFGYVALLLLFLSKYLELPLRYKIIFQGSRSSIQDDVSERGVEYPLFLKGKTKEKFLIGVKFLNKNIEQILHSRNLNIISSSHTLANLLTLMSSGNFSTQSNNQSNLKTFHRNLSIRPEIKLDQVDSNFSN</sequence>
<comment type="caution">
    <text evidence="2">The sequence shown here is derived from an EMBL/GenBank/DDBJ whole genome shotgun (WGS) entry which is preliminary data.</text>
</comment>
<dbReference type="PANTHER" id="PTHR15157">
    <property type="entry name" value="UV RADIATION RESISTANCE-ASSOCIATED GENE PROTEIN"/>
    <property type="match status" value="1"/>
</dbReference>
<dbReference type="PANTHER" id="PTHR15157:SF5">
    <property type="entry name" value="UV RADIATION RESISTANCE-ASSOCIATED GENE PROTEIN"/>
    <property type="match status" value="1"/>
</dbReference>
<dbReference type="GO" id="GO:0005768">
    <property type="term" value="C:endosome"/>
    <property type="evidence" value="ECO:0007669"/>
    <property type="project" value="TreeGrafter"/>
</dbReference>
<reference evidence="2" key="1">
    <citation type="submission" date="2022-10" db="EMBL/GenBank/DDBJ databases">
        <title>Novel sulphate-reducing endosymbionts in the free-living metamonad Anaeramoeba.</title>
        <authorList>
            <person name="Jerlstrom-Hultqvist J."/>
            <person name="Cepicka I."/>
            <person name="Gallot-Lavallee L."/>
            <person name="Salas-Leiva D."/>
            <person name="Curtis B.A."/>
            <person name="Zahonova K."/>
            <person name="Pipaliya S."/>
            <person name="Dacks J."/>
            <person name="Roger A.J."/>
        </authorList>
    </citation>
    <scope>NUCLEOTIDE SEQUENCE</scope>
    <source>
        <strain evidence="2">BMAN</strain>
    </source>
</reference>
<dbReference type="AlphaFoldDB" id="A0A9Q0LSB6"/>
<organism evidence="2 3">
    <name type="scientific">Anaeramoeba ignava</name>
    <name type="common">Anaerobic marine amoeba</name>
    <dbReference type="NCBI Taxonomy" id="1746090"/>
    <lineage>
        <taxon>Eukaryota</taxon>
        <taxon>Metamonada</taxon>
        <taxon>Anaeramoebidae</taxon>
        <taxon>Anaeramoeba</taxon>
    </lineage>
</organism>
<dbReference type="Gene3D" id="1.10.418.40">
    <property type="entry name" value="Autophagy protein 6/Beclin 1"/>
    <property type="match status" value="1"/>
</dbReference>
<keyword evidence="1" id="KW-0175">Coiled coil</keyword>
<dbReference type="OrthoDB" id="72772at2759"/>
<gene>
    <name evidence="2" type="ORF">M0811_05340</name>
</gene>
<dbReference type="OMA" id="EREGCCH"/>